<dbReference type="PROSITE" id="PS50994">
    <property type="entry name" value="INTEGRASE"/>
    <property type="match status" value="1"/>
</dbReference>
<gene>
    <name evidence="3" type="ORF">AL536_22650</name>
</gene>
<dbReference type="InterPro" id="IPR036397">
    <property type="entry name" value="RNaseH_sf"/>
</dbReference>
<reference evidence="4" key="1">
    <citation type="submission" date="2015-12" db="EMBL/GenBank/DDBJ databases">
        <title>FDA dAtabase for Regulatory Grade micrObial Sequences (FDA-ARGOS): Supporting development and validation of Infectious Disease Dx tests.</title>
        <authorList>
            <person name="Hoffmann M."/>
            <person name="Allard M."/>
            <person name="Evans P."/>
            <person name="Brown E."/>
            <person name="Tallon L.J."/>
            <person name="Sadzewicz L."/>
            <person name="Sengamalay N."/>
            <person name="Ott S."/>
            <person name="Godinez A."/>
            <person name="Nagaraj S."/>
            <person name="Vyas G."/>
            <person name="Aluvathingal J."/>
            <person name="Nadendla S."/>
            <person name="Geyer C."/>
            <person name="Sichtig H."/>
        </authorList>
    </citation>
    <scope>NUCLEOTIDE SEQUENCE [LARGE SCALE GENOMIC DNA]</scope>
    <source>
        <strain evidence="4">ATCC 33809</strain>
    </source>
</reference>
<protein>
    <submittedName>
        <fullName evidence="3">IS3 family transposase</fullName>
    </submittedName>
</protein>
<dbReference type="EMBL" id="CP014035">
    <property type="protein sequence ID" value="AUV47463.1"/>
    <property type="molecule type" value="Genomic_DNA"/>
</dbReference>
<dbReference type="SUPFAM" id="SSF46689">
    <property type="entry name" value="Homeodomain-like"/>
    <property type="match status" value="1"/>
</dbReference>
<keyword evidence="4" id="KW-1185">Reference proteome</keyword>
<organism evidence="3 4">
    <name type="scientific">Vibrio fluvialis</name>
    <dbReference type="NCBI Taxonomy" id="676"/>
    <lineage>
        <taxon>Bacteria</taxon>
        <taxon>Pseudomonadati</taxon>
        <taxon>Pseudomonadota</taxon>
        <taxon>Gammaproteobacteria</taxon>
        <taxon>Vibrionales</taxon>
        <taxon>Vibrionaceae</taxon>
        <taxon>Vibrio</taxon>
    </lineage>
</organism>
<dbReference type="PANTHER" id="PTHR47515:SF1">
    <property type="entry name" value="BLR2054 PROTEIN"/>
    <property type="match status" value="1"/>
</dbReference>
<dbReference type="PANTHER" id="PTHR47515">
    <property type="entry name" value="LOW CALCIUM RESPONSE LOCUS PROTEIN T"/>
    <property type="match status" value="1"/>
</dbReference>
<dbReference type="Gene3D" id="3.30.420.10">
    <property type="entry name" value="Ribonuclease H-like superfamily/Ribonuclease H"/>
    <property type="match status" value="1"/>
</dbReference>
<dbReference type="RefSeq" id="WP_104408510.1">
    <property type="nucleotide sequence ID" value="NZ_CABLBX010000003.1"/>
</dbReference>
<comment type="similarity">
    <text evidence="1">Belongs to the transposase 8 family.</text>
</comment>
<dbReference type="InterPro" id="IPR009057">
    <property type="entry name" value="Homeodomain-like_sf"/>
</dbReference>
<dbReference type="Proteomes" id="UP000057088">
    <property type="component" value="Chromosome 2"/>
</dbReference>
<name>A0ABM6RLV1_VIBFL</name>
<evidence type="ECO:0000256" key="1">
    <source>
        <dbReference type="ARBA" id="ARBA00009964"/>
    </source>
</evidence>
<dbReference type="InterPro" id="IPR002514">
    <property type="entry name" value="Transposase_8"/>
</dbReference>
<dbReference type="InterPro" id="IPR048020">
    <property type="entry name" value="Transpos_IS3"/>
</dbReference>
<dbReference type="SUPFAM" id="SSF53098">
    <property type="entry name" value="Ribonuclease H-like"/>
    <property type="match status" value="1"/>
</dbReference>
<proteinExistence type="inferred from homology"/>
<feature type="domain" description="Integrase catalytic" evidence="2">
    <location>
        <begin position="199"/>
        <end position="360"/>
    </location>
</feature>
<dbReference type="InterPro" id="IPR001584">
    <property type="entry name" value="Integrase_cat-core"/>
</dbReference>
<accession>A0ABM6RLV1</accession>
<dbReference type="Pfam" id="PF13683">
    <property type="entry name" value="rve_3"/>
    <property type="match status" value="1"/>
</dbReference>
<dbReference type="NCBIfam" id="NF033516">
    <property type="entry name" value="transpos_IS3"/>
    <property type="match status" value="1"/>
</dbReference>
<dbReference type="InterPro" id="IPR012337">
    <property type="entry name" value="RNaseH-like_sf"/>
</dbReference>
<dbReference type="Pfam" id="PF01527">
    <property type="entry name" value="HTH_Tnp_1"/>
    <property type="match status" value="1"/>
</dbReference>
<dbReference type="GeneID" id="36020839"/>
<dbReference type="Pfam" id="PF13276">
    <property type="entry name" value="HTH_21"/>
    <property type="match status" value="1"/>
</dbReference>
<evidence type="ECO:0000259" key="2">
    <source>
        <dbReference type="PROSITE" id="PS50994"/>
    </source>
</evidence>
<evidence type="ECO:0000313" key="4">
    <source>
        <dbReference type="Proteomes" id="UP000057088"/>
    </source>
</evidence>
<sequence>MKKRFNEQQIIAILKEAEAGIPARELCRKHGISDATFYTWRKKYAGLDVSEARRLKALEDENTRLKKLLAETLLDAEALKIALSPKVLTVEDKRKAVKVIQKSTQLSERRACLLVGIQRASLRYQPQANREDDKLLARIKELALERRRFGYRRIHRLLRREGFDVNHKRVYRLYCELGLTVSKRRRRKSQCVEREPLLLPSVPNHTWSMDFVMDALSDGRRIKCLTIVDDYTKECLDIPVATGISGDEVVITLESIAAFRGYPASIRTDQGPEFTGKALDQWDYQHGVILKLIQAGKPTQNAYIESFNGKFRDECLNEHWFRDLSHARDLISLWRMDYNENRPHSALGYLTPSEFAATTRTARNSGNLTSITNEVLD</sequence>
<evidence type="ECO:0000313" key="3">
    <source>
        <dbReference type="EMBL" id="AUV47463.1"/>
    </source>
</evidence>
<dbReference type="InterPro" id="IPR025948">
    <property type="entry name" value="HTH-like_dom"/>
</dbReference>